<evidence type="ECO:0000256" key="4">
    <source>
        <dbReference type="ARBA" id="ARBA00022536"/>
    </source>
</evidence>
<dbReference type="InterPro" id="IPR036056">
    <property type="entry name" value="Fibrinogen-like_C"/>
</dbReference>
<dbReference type="SMART" id="SM00181">
    <property type="entry name" value="EGF"/>
    <property type="match status" value="2"/>
</dbReference>
<evidence type="ECO:0000259" key="16">
    <source>
        <dbReference type="PROSITE" id="PS51406"/>
    </source>
</evidence>
<dbReference type="Pfam" id="PF02210">
    <property type="entry name" value="Laminin_G_2"/>
    <property type="match status" value="4"/>
</dbReference>
<evidence type="ECO:0000256" key="10">
    <source>
        <dbReference type="ARBA" id="ARBA00023157"/>
    </source>
</evidence>
<comment type="subcellular location">
    <subcellularLocation>
        <location evidence="2">Membrane</location>
        <topology evidence="2">Single-pass type I membrane protein</topology>
    </subcellularLocation>
</comment>
<dbReference type="InterPro" id="IPR000742">
    <property type="entry name" value="EGF"/>
</dbReference>
<feature type="domain" description="EGF-like" evidence="15">
    <location>
        <begin position="472"/>
        <end position="509"/>
    </location>
</feature>
<dbReference type="SMART" id="SM00282">
    <property type="entry name" value="LamG"/>
    <property type="match status" value="4"/>
</dbReference>
<dbReference type="Gene3D" id="2.60.120.260">
    <property type="entry name" value="Galactose-binding domain-like"/>
    <property type="match status" value="1"/>
</dbReference>
<comment type="similarity">
    <text evidence="3">Belongs to the neurexin family.</text>
</comment>
<dbReference type="PROSITE" id="PS51406">
    <property type="entry name" value="FIBRINOGEN_C_2"/>
    <property type="match status" value="1"/>
</dbReference>
<keyword evidence="9" id="KW-0472">Membrane</keyword>
<keyword evidence="10 12" id="KW-1015">Disulfide bond</keyword>
<feature type="domain" description="Laminin G" evidence="14">
    <location>
        <begin position="716"/>
        <end position="881"/>
    </location>
</feature>
<feature type="disulfide bond" evidence="12">
    <location>
        <begin position="854"/>
        <end position="881"/>
    </location>
</feature>
<dbReference type="InterPro" id="IPR050372">
    <property type="entry name" value="Neurexin-related_CASP"/>
</dbReference>
<dbReference type="SUPFAM" id="SSF57196">
    <property type="entry name" value="EGF/Laminin"/>
    <property type="match status" value="1"/>
</dbReference>
<evidence type="ECO:0000256" key="2">
    <source>
        <dbReference type="ARBA" id="ARBA00004479"/>
    </source>
</evidence>
<evidence type="ECO:0000256" key="6">
    <source>
        <dbReference type="ARBA" id="ARBA00022729"/>
    </source>
</evidence>
<dbReference type="SUPFAM" id="SSF49899">
    <property type="entry name" value="Concanavalin A-like lectins/glucanases"/>
    <property type="match status" value="4"/>
</dbReference>
<evidence type="ECO:0000256" key="8">
    <source>
        <dbReference type="ARBA" id="ARBA00022989"/>
    </source>
</evidence>
<dbReference type="PROSITE" id="PS50025">
    <property type="entry name" value="LAM_G_DOMAIN"/>
    <property type="match status" value="4"/>
</dbReference>
<keyword evidence="5" id="KW-0812">Transmembrane</keyword>
<dbReference type="Ensembl" id="ENSCCRT00015095421.1">
    <property type="protein sequence ID" value="ENSCCRP00015092453.1"/>
    <property type="gene ID" value="ENSCCRG00015037283.1"/>
</dbReference>
<feature type="domain" description="Laminin G" evidence="14">
    <location>
        <begin position="301"/>
        <end position="470"/>
    </location>
</feature>
<dbReference type="InterPro" id="IPR000421">
    <property type="entry name" value="FA58C"/>
</dbReference>
<proteinExistence type="inferred from homology"/>
<evidence type="ECO:0000259" key="14">
    <source>
        <dbReference type="PROSITE" id="PS50025"/>
    </source>
</evidence>
<evidence type="ECO:0000256" key="9">
    <source>
        <dbReference type="ARBA" id="ARBA00023136"/>
    </source>
</evidence>
<dbReference type="Gene3D" id="2.60.120.1000">
    <property type="match status" value="1"/>
</dbReference>
<dbReference type="Pfam" id="PF00754">
    <property type="entry name" value="F5_F8_type_C"/>
    <property type="match status" value="1"/>
</dbReference>
<dbReference type="Pfam" id="PF00008">
    <property type="entry name" value="EGF"/>
    <property type="match status" value="2"/>
</dbReference>
<dbReference type="SUPFAM" id="SSF56496">
    <property type="entry name" value="Fibrinogen C-terminal domain-like"/>
    <property type="match status" value="1"/>
</dbReference>
<feature type="domain" description="Laminin G" evidence="14">
    <location>
        <begin position="942"/>
        <end position="1122"/>
    </location>
</feature>
<name>A0A8C1ZNR4_CYPCA</name>
<keyword evidence="6" id="KW-0732">Signal</keyword>
<dbReference type="PROSITE" id="PS50022">
    <property type="entry name" value="FA58C_3"/>
    <property type="match status" value="1"/>
</dbReference>
<dbReference type="FunFam" id="2.10.25.10:FF:000015">
    <property type="entry name" value="neurexin-1 isoform X1"/>
    <property type="match status" value="1"/>
</dbReference>
<keyword evidence="7" id="KW-0677">Repeat</keyword>
<reference evidence="17" key="1">
    <citation type="submission" date="2025-08" db="UniProtKB">
        <authorList>
            <consortium name="Ensembl"/>
        </authorList>
    </citation>
    <scope>IDENTIFICATION</scope>
</reference>
<evidence type="ECO:0000256" key="1">
    <source>
        <dbReference type="ARBA" id="ARBA00003165"/>
    </source>
</evidence>
<evidence type="ECO:0000256" key="5">
    <source>
        <dbReference type="ARBA" id="ARBA00022692"/>
    </source>
</evidence>
<dbReference type="Gene3D" id="2.10.25.10">
    <property type="entry name" value="Laminin"/>
    <property type="match status" value="2"/>
</dbReference>
<keyword evidence="8" id="KW-1133">Transmembrane helix</keyword>
<sequence length="1171" mass="131165">NGEDQQPWLQLDLRDRLKVTSIATQGRWGSTDWVTRYQLQYSDSGRAWRPYRQEDVIWTFTGNSDTDTVVQHKLPHSIRTRYMRLLPLEGSPKGGMGLRLEAYGCTYKSDVADFDGRSALLYRFNQKSTSTVKDVISLRFRSHQAEGVLVHGEGQRGDFLTLELQRGRLILHLNLGERKRRPQSTGRSSSVMLGSLLDDHHWHSVQIERFNKHVNFTVDGLTQHFRSPGQEDTLEIDYELSFGGIPLPGKPGTFLHENFHGCIENLNYNGVSVIDMAKRRKPQIYTVGNVTFSCSESSSVAVTFLSSTGSFLMLPADYSMESLSVRLQFRTWNQEGLLFSIPLSRDPDTINLLLQLSQARLLLLLSGGPQNSAQNLSDGQWHSITVENRDFSLCNLVLVVDVVFDLKDSKLGFSIILGCPLFQSDFNCENPNKGYQGCLRLLFINSHPVNFLQIQQESLSNFSQISFDVCNIQDRCLPNLCEHRGQCIQSWDQFHCDCSGTGYTGATCHSSIYERSCEAFRKTGSQSSVFTIDLDGSGPLEHTQVNCTMADKVWTVVGHDHMRPIDIQGSTPRSPFVLIFNYTISPYHLRSLVTSSEHCQQEVRYRCRKSRLFDTWDGTPLSWWLDRDGVKRTYWGGFLPGVQQCSCSLDGNCRDMNYFCNCDADQDTWANDTGVLSYKDHLPLSEIAIGDTNRTNSQAELQIGPLRCYGNRFFWNSASFYQESSYLHFPTLQAELSVDISLFFKTSALSGVFLENLGIRDFIRLELSSPYTVNFTIDLGDGPVILTVHSPVALNDRQWHYIRAERNVKEASLQVDSLPLKLNEAPSERPYRLQLSSQLFVGGTASRQRGFLGCLRFLTINGVTLDLYERAKTTPGVNSGCPGHCTSDSVCHNGGRCVEERSSYTCDCTQTAFDGPHCRTALAASFESGSSILYTLQEPFSGILNEEARRSPAGFHDAEVTKSQEKVSFGFLTHHVPALILTAHTVDQHYMAVMLTSNGSLQIRYLLDKEKQTETFSPVSSSLADGRFHWVKINRKGQELLVQVSFNTVFSCSILFPVSGIEITDKELVQAGLRGFIGCLSSVQFNQATPLKAALQNSQSPLVTVIGRLEASTSSLSSSRSCSLLADDSAKTDQGKDPLKKADQKDLAVIGGIDPHDIVLWEKTFQNNTQI</sequence>
<evidence type="ECO:0000256" key="7">
    <source>
        <dbReference type="ARBA" id="ARBA00022737"/>
    </source>
</evidence>
<dbReference type="InterPro" id="IPR001791">
    <property type="entry name" value="Laminin_G"/>
</dbReference>
<dbReference type="CDD" id="cd00057">
    <property type="entry name" value="FA58C"/>
    <property type="match status" value="1"/>
</dbReference>
<comment type="caution">
    <text evidence="11">Lacks conserved residue(s) required for the propagation of feature annotation.</text>
</comment>
<organism evidence="17 18">
    <name type="scientific">Cyprinus carpio</name>
    <name type="common">Common carp</name>
    <dbReference type="NCBI Taxonomy" id="7962"/>
    <lineage>
        <taxon>Eukaryota</taxon>
        <taxon>Metazoa</taxon>
        <taxon>Chordata</taxon>
        <taxon>Craniata</taxon>
        <taxon>Vertebrata</taxon>
        <taxon>Euteleostomi</taxon>
        <taxon>Actinopterygii</taxon>
        <taxon>Neopterygii</taxon>
        <taxon>Teleostei</taxon>
        <taxon>Ostariophysi</taxon>
        <taxon>Cypriniformes</taxon>
        <taxon>Cyprinidae</taxon>
        <taxon>Cyprininae</taxon>
        <taxon>Cyprinus</taxon>
    </lineage>
</organism>
<feature type="domain" description="Laminin G" evidence="14">
    <location>
        <begin position="111"/>
        <end position="294"/>
    </location>
</feature>
<dbReference type="InterPro" id="IPR013320">
    <property type="entry name" value="ConA-like_dom_sf"/>
</dbReference>
<dbReference type="InterPro" id="IPR008979">
    <property type="entry name" value="Galactose-bd-like_sf"/>
</dbReference>
<evidence type="ECO:0000313" key="18">
    <source>
        <dbReference type="Proteomes" id="UP000694700"/>
    </source>
</evidence>
<evidence type="ECO:0000256" key="12">
    <source>
        <dbReference type="PROSITE-ProRule" id="PRU00122"/>
    </source>
</evidence>
<dbReference type="InterPro" id="IPR002181">
    <property type="entry name" value="Fibrinogen_a/b/g_C_dom"/>
</dbReference>
<dbReference type="CDD" id="cd00054">
    <property type="entry name" value="EGF_CA"/>
    <property type="match status" value="2"/>
</dbReference>
<evidence type="ECO:0000256" key="3">
    <source>
        <dbReference type="ARBA" id="ARBA00010241"/>
    </source>
</evidence>
<dbReference type="PANTHER" id="PTHR15036:SF46">
    <property type="entry name" value="CONTACTIN-ASSOCIATED PROTEIN-LIKE 5"/>
    <property type="match status" value="1"/>
</dbReference>
<protein>
    <submittedName>
        <fullName evidence="17">Contactin associated protein-like 5 like</fullName>
    </submittedName>
</protein>
<accession>A0A8C1ZNR4</accession>
<evidence type="ECO:0000259" key="13">
    <source>
        <dbReference type="PROSITE" id="PS50022"/>
    </source>
</evidence>
<dbReference type="PROSITE" id="PS50026">
    <property type="entry name" value="EGF_3"/>
    <property type="match status" value="2"/>
</dbReference>
<feature type="domain" description="EGF-like" evidence="15">
    <location>
        <begin position="882"/>
        <end position="919"/>
    </location>
</feature>
<dbReference type="AlphaFoldDB" id="A0A8C1ZNR4"/>
<dbReference type="PANTHER" id="PTHR15036">
    <property type="entry name" value="PIKACHURIN-LIKE PROTEIN"/>
    <property type="match status" value="1"/>
</dbReference>
<dbReference type="Proteomes" id="UP000694700">
    <property type="component" value="Unplaced"/>
</dbReference>
<dbReference type="CDD" id="cd00110">
    <property type="entry name" value="LamG"/>
    <property type="match status" value="3"/>
</dbReference>
<dbReference type="GO" id="GO:0016020">
    <property type="term" value="C:membrane"/>
    <property type="evidence" value="ECO:0007669"/>
    <property type="project" value="UniProtKB-SubCell"/>
</dbReference>
<dbReference type="SUPFAM" id="SSF49785">
    <property type="entry name" value="Galactose-binding domain-like"/>
    <property type="match status" value="1"/>
</dbReference>
<dbReference type="FunFam" id="2.60.120.260:FF:000016">
    <property type="entry name" value="Contactin-associated protein-like 4 isoform 1"/>
    <property type="match status" value="1"/>
</dbReference>
<feature type="domain" description="F5/8 type C" evidence="13">
    <location>
        <begin position="1"/>
        <end position="105"/>
    </location>
</feature>
<keyword evidence="4 11" id="KW-0245">EGF-like domain</keyword>
<evidence type="ECO:0000256" key="11">
    <source>
        <dbReference type="PROSITE-ProRule" id="PRU00076"/>
    </source>
</evidence>
<comment type="function">
    <text evidence="1">May play a role in the correct development and proper functioning of the peripheral and central nervous system and be involved in cell adhesion and intercellular communication.</text>
</comment>
<evidence type="ECO:0000313" key="17">
    <source>
        <dbReference type="Ensembl" id="ENSCCRP00015092453.1"/>
    </source>
</evidence>
<evidence type="ECO:0000259" key="15">
    <source>
        <dbReference type="PROSITE" id="PS50026"/>
    </source>
</evidence>
<dbReference type="Gene3D" id="2.60.120.200">
    <property type="match status" value="4"/>
</dbReference>
<feature type="domain" description="Fibrinogen C-terminal" evidence="16">
    <location>
        <begin position="508"/>
        <end position="570"/>
    </location>
</feature>